<organism evidence="2">
    <name type="scientific">marine sediment metagenome</name>
    <dbReference type="NCBI Taxonomy" id="412755"/>
    <lineage>
        <taxon>unclassified sequences</taxon>
        <taxon>metagenomes</taxon>
        <taxon>ecological metagenomes</taxon>
    </lineage>
</organism>
<evidence type="ECO:0008006" key="3">
    <source>
        <dbReference type="Google" id="ProtNLM"/>
    </source>
</evidence>
<dbReference type="EMBL" id="LAZR01001169">
    <property type="protein sequence ID" value="KKN49414.1"/>
    <property type="molecule type" value="Genomic_DNA"/>
</dbReference>
<gene>
    <name evidence="2" type="ORF">LCGC14_0643040</name>
</gene>
<feature type="region of interest" description="Disordered" evidence="1">
    <location>
        <begin position="628"/>
        <end position="647"/>
    </location>
</feature>
<evidence type="ECO:0000313" key="2">
    <source>
        <dbReference type="EMBL" id="KKN49414.1"/>
    </source>
</evidence>
<reference evidence="2" key="1">
    <citation type="journal article" date="2015" name="Nature">
        <title>Complex archaea that bridge the gap between prokaryotes and eukaryotes.</title>
        <authorList>
            <person name="Spang A."/>
            <person name="Saw J.H."/>
            <person name="Jorgensen S.L."/>
            <person name="Zaremba-Niedzwiedzka K."/>
            <person name="Martijn J."/>
            <person name="Lind A.E."/>
            <person name="van Eijk R."/>
            <person name="Schleper C."/>
            <person name="Guy L."/>
            <person name="Ettema T.J."/>
        </authorList>
    </citation>
    <scope>NUCLEOTIDE SEQUENCE</scope>
</reference>
<sequence>MAHEKLEKFIASKNIAADLEKQQLSEVGALCYTELNIDEESRREWKEKNEDGMKLAKQITGSKTFPWPNSANIKYPLITTASIQFAARAYPEIVQGPNIVKANIVGKDADGEKKKRAERVSTHMSFQVAEEMIGWEEDMDTGLHVLPITGSLFKKSYFDEVTERNISDLCLPIDVIVNMKAKSLEKASRVSHRIWKSKNEIYEHQVADIWLDVDLKIPDTDDGDSDAPQEFFEQHRYLDLDDDGYKEPYIVTFHEKTKQVVRIVARYRSEDVELKRTNGTHKLVKIDPIQYFTKFTFLPDPEGCFYGLGFGALLGPINESVNTVINQLLDAGALATAGGGFIGRGIRIKGGKIEVKLGKWQMVETIGDDLRKNMVPYPLNEPSQVLFLLLGMLIDAGKDISSVKDVLTGEKPGENVSVETVLALVEQGMKVFTGIYKRVFRALKQEFEKLYKLNFIFLNQGHYFNILDEEKAVKQKDYEPKGLDIKPVADPNMSLDVLRLSRTKAMMAVRDPNDPKLNDEEFLNRYLVAIKIENPEDLFIPLDKRPKPQPDPETVDLLQRLDMARDLHDLEKQKLFAEIEQSIAQGRKIHADAIKSIAQAEAEEAGPQLEQYKLYVEKLGQNLKHQEEMLKAKRQTQTTGGNSNATK</sequence>
<feature type="compositionally biased region" description="Polar residues" evidence="1">
    <location>
        <begin position="635"/>
        <end position="647"/>
    </location>
</feature>
<protein>
    <recommendedName>
        <fullName evidence="3">Portal protein</fullName>
    </recommendedName>
</protein>
<proteinExistence type="predicted"/>
<name>A0A0F9R3R3_9ZZZZ</name>
<dbReference type="AlphaFoldDB" id="A0A0F9R3R3"/>
<accession>A0A0F9R3R3</accession>
<evidence type="ECO:0000256" key="1">
    <source>
        <dbReference type="SAM" id="MobiDB-lite"/>
    </source>
</evidence>
<comment type="caution">
    <text evidence="2">The sequence shown here is derived from an EMBL/GenBank/DDBJ whole genome shotgun (WGS) entry which is preliminary data.</text>
</comment>